<dbReference type="SUPFAM" id="SSF102588">
    <property type="entry name" value="LmbE-like"/>
    <property type="match status" value="1"/>
</dbReference>
<organism evidence="6 7">
    <name type="scientific">Cellulomonas humilata</name>
    <dbReference type="NCBI Taxonomy" id="144055"/>
    <lineage>
        <taxon>Bacteria</taxon>
        <taxon>Bacillati</taxon>
        <taxon>Actinomycetota</taxon>
        <taxon>Actinomycetes</taxon>
        <taxon>Micrococcales</taxon>
        <taxon>Cellulomonadaceae</taxon>
        <taxon>Cellulomonas</taxon>
    </lineage>
</organism>
<evidence type="ECO:0000259" key="5">
    <source>
        <dbReference type="Pfam" id="PF13649"/>
    </source>
</evidence>
<comment type="caution">
    <text evidence="6">The sequence shown here is derived from an EMBL/GenBank/DDBJ whole genome shotgun (WGS) entry which is preliminary data.</text>
</comment>
<reference evidence="6 7" key="1">
    <citation type="submission" date="2020-05" db="EMBL/GenBank/DDBJ databases">
        <title>Genome Sequencing of Type Strains.</title>
        <authorList>
            <person name="Lemaire J.F."/>
            <person name="Inderbitzin P."/>
            <person name="Gregorio O.A."/>
            <person name="Collins S.B."/>
            <person name="Wespe N."/>
            <person name="Knight-Connoni V."/>
        </authorList>
    </citation>
    <scope>NUCLEOTIDE SEQUENCE [LARGE SCALE GENOMIC DNA]</scope>
    <source>
        <strain evidence="6 7">ATCC 25174</strain>
    </source>
</reference>
<dbReference type="CDD" id="cd02440">
    <property type="entry name" value="AdoMet_MTases"/>
    <property type="match status" value="1"/>
</dbReference>
<evidence type="ECO:0000313" key="7">
    <source>
        <dbReference type="Proteomes" id="UP000565724"/>
    </source>
</evidence>
<dbReference type="SUPFAM" id="SSF53335">
    <property type="entry name" value="S-adenosyl-L-methionine-dependent methyltransferases"/>
    <property type="match status" value="1"/>
</dbReference>
<dbReference type="InterPro" id="IPR041698">
    <property type="entry name" value="Methyltransf_25"/>
</dbReference>
<dbReference type="InterPro" id="IPR024078">
    <property type="entry name" value="LmbE-like_dom_sf"/>
</dbReference>
<dbReference type="PANTHER" id="PTHR43464:SF19">
    <property type="entry name" value="UBIQUINONE BIOSYNTHESIS O-METHYLTRANSFERASE, MITOCHONDRIAL"/>
    <property type="match status" value="1"/>
</dbReference>
<dbReference type="GO" id="GO:0016137">
    <property type="term" value="P:glycoside metabolic process"/>
    <property type="evidence" value="ECO:0007669"/>
    <property type="project" value="UniProtKB-ARBA"/>
</dbReference>
<dbReference type="Gene3D" id="3.40.50.10320">
    <property type="entry name" value="LmbE-like"/>
    <property type="match status" value="1"/>
</dbReference>
<accession>A0A7Y6A017</accession>
<dbReference type="Gene3D" id="3.40.50.150">
    <property type="entry name" value="Vaccinia Virus protein VP39"/>
    <property type="match status" value="1"/>
</dbReference>
<evidence type="ECO:0000256" key="3">
    <source>
        <dbReference type="ARBA" id="ARBA00022691"/>
    </source>
</evidence>
<dbReference type="GO" id="GO:0032259">
    <property type="term" value="P:methylation"/>
    <property type="evidence" value="ECO:0007669"/>
    <property type="project" value="UniProtKB-KW"/>
</dbReference>
<keyword evidence="3" id="KW-0949">S-adenosyl-L-methionine</keyword>
<dbReference type="Pfam" id="PF13649">
    <property type="entry name" value="Methyltransf_25"/>
    <property type="match status" value="1"/>
</dbReference>
<dbReference type="InterPro" id="IPR003737">
    <property type="entry name" value="GlcNAc_PI_deacetylase-related"/>
</dbReference>
<dbReference type="Pfam" id="PF02585">
    <property type="entry name" value="PIG-L"/>
    <property type="match status" value="1"/>
</dbReference>
<gene>
    <name evidence="6" type="ORF">HP550_08505</name>
</gene>
<dbReference type="EMBL" id="JABMCI010000060">
    <property type="protein sequence ID" value="NUU17291.1"/>
    <property type="molecule type" value="Genomic_DNA"/>
</dbReference>
<evidence type="ECO:0000256" key="1">
    <source>
        <dbReference type="ARBA" id="ARBA00022603"/>
    </source>
</evidence>
<dbReference type="PANTHER" id="PTHR43464">
    <property type="entry name" value="METHYLTRANSFERASE"/>
    <property type="match status" value="1"/>
</dbReference>
<dbReference type="GO" id="GO:0008168">
    <property type="term" value="F:methyltransferase activity"/>
    <property type="evidence" value="ECO:0007669"/>
    <property type="project" value="UniProtKB-KW"/>
</dbReference>
<sequence>MTFDGRGPGTPSATWSADARFRDLPALALRRTGRTVVVAAHPDDETLGAGGILAELADAGHPAEVVVVSDGSASHPGSPTLTPDALVEVRAAEVREAVRVLSPDSPVTLLGHPDGALREVRHEVESDLGKLLRDGPPVDQLVAPWRGDGHRDHRIVGEVCAALADELGCALVEYPLWLWHWATPDDPRVPWDRLRVVDLADRSVVRKHRAVAAHATQVTAMSSDPRDAPTLHPAFLRTFDRDVEVVVAQEAARPSLTREFFDATYDRHDDPWGYADRWYEERKRALTLAVLPDARYGRVLEVGCGIGVLTEQLAERADDLLAVDVSAAAVERARERVPGVRVEVADIASGVPEGPFDLVVLSEVGYYLDRPSLARVLGELRGRLAPGGTLLACHWRHPVEAYPLSGDDVHRVLRRTTDLTLLAEHRETDLLLDVYVDDPRSVAERTGLA</sequence>
<keyword evidence="4" id="KW-0862">Zinc</keyword>
<evidence type="ECO:0000256" key="4">
    <source>
        <dbReference type="ARBA" id="ARBA00022833"/>
    </source>
</evidence>
<keyword evidence="2 6" id="KW-0808">Transferase</keyword>
<dbReference type="InterPro" id="IPR029063">
    <property type="entry name" value="SAM-dependent_MTases_sf"/>
</dbReference>
<keyword evidence="7" id="KW-1185">Reference proteome</keyword>
<evidence type="ECO:0000256" key="2">
    <source>
        <dbReference type="ARBA" id="ARBA00022679"/>
    </source>
</evidence>
<feature type="domain" description="Methyltransferase" evidence="5">
    <location>
        <begin position="299"/>
        <end position="388"/>
    </location>
</feature>
<keyword evidence="1 6" id="KW-0489">Methyltransferase</keyword>
<protein>
    <submittedName>
        <fullName evidence="6">Bifunctional PIG-L family deacetylase/class I SAM-dependent methyltransferase</fullName>
    </submittedName>
</protein>
<name>A0A7Y6A017_9CELL</name>
<dbReference type="Proteomes" id="UP000565724">
    <property type="component" value="Unassembled WGS sequence"/>
</dbReference>
<dbReference type="AlphaFoldDB" id="A0A7Y6A017"/>
<proteinExistence type="predicted"/>
<evidence type="ECO:0000313" key="6">
    <source>
        <dbReference type="EMBL" id="NUU17291.1"/>
    </source>
</evidence>